<evidence type="ECO:0000256" key="1">
    <source>
        <dbReference type="SAM" id="MobiDB-lite"/>
    </source>
</evidence>
<protein>
    <submittedName>
        <fullName evidence="2">Uncharacterized protein</fullName>
    </submittedName>
</protein>
<evidence type="ECO:0000313" key="3">
    <source>
        <dbReference type="Proteomes" id="UP000325577"/>
    </source>
</evidence>
<reference evidence="2 3" key="1">
    <citation type="submission" date="2019-09" db="EMBL/GenBank/DDBJ databases">
        <title>A chromosome-level genome assembly of the Chinese tupelo Nyssa sinensis.</title>
        <authorList>
            <person name="Yang X."/>
            <person name="Kang M."/>
            <person name="Yang Y."/>
            <person name="Xiong H."/>
            <person name="Wang M."/>
            <person name="Zhang Z."/>
            <person name="Wang Z."/>
            <person name="Wu H."/>
            <person name="Ma T."/>
            <person name="Liu J."/>
            <person name="Xi Z."/>
        </authorList>
    </citation>
    <scope>NUCLEOTIDE SEQUENCE [LARGE SCALE GENOMIC DNA]</scope>
    <source>
        <strain evidence="2">J267</strain>
        <tissue evidence="2">Leaf</tissue>
    </source>
</reference>
<dbReference type="Proteomes" id="UP000325577">
    <property type="component" value="Linkage Group LG2"/>
</dbReference>
<name>A0A5J5AQT0_9ASTE</name>
<feature type="compositionally biased region" description="Low complexity" evidence="1">
    <location>
        <begin position="37"/>
        <end position="77"/>
    </location>
</feature>
<keyword evidence="3" id="KW-1185">Reference proteome</keyword>
<organism evidence="2 3">
    <name type="scientific">Nyssa sinensis</name>
    <dbReference type="NCBI Taxonomy" id="561372"/>
    <lineage>
        <taxon>Eukaryota</taxon>
        <taxon>Viridiplantae</taxon>
        <taxon>Streptophyta</taxon>
        <taxon>Embryophyta</taxon>
        <taxon>Tracheophyta</taxon>
        <taxon>Spermatophyta</taxon>
        <taxon>Magnoliopsida</taxon>
        <taxon>eudicotyledons</taxon>
        <taxon>Gunneridae</taxon>
        <taxon>Pentapetalae</taxon>
        <taxon>asterids</taxon>
        <taxon>Cornales</taxon>
        <taxon>Nyssaceae</taxon>
        <taxon>Nyssa</taxon>
    </lineage>
</organism>
<sequence>MTYFQLPTTTATVSKEDLIHIDPFPSDVPSDEYISTVTTESLPEPTSSTVTPKATSPTVTTESTSTPSSPPLLVRSRCTTLPPPDISLPVPSTSEDTDPTPCQYPLRHRQPSHLIEGAY</sequence>
<dbReference type="EMBL" id="CM018043">
    <property type="protein sequence ID" value="KAA8531391.1"/>
    <property type="molecule type" value="Genomic_DNA"/>
</dbReference>
<proteinExistence type="predicted"/>
<dbReference type="AlphaFoldDB" id="A0A5J5AQT0"/>
<feature type="region of interest" description="Disordered" evidence="1">
    <location>
        <begin position="37"/>
        <end position="119"/>
    </location>
</feature>
<evidence type="ECO:0000313" key="2">
    <source>
        <dbReference type="EMBL" id="KAA8531391.1"/>
    </source>
</evidence>
<gene>
    <name evidence="2" type="ORF">F0562_006113</name>
</gene>
<accession>A0A5J5AQT0</accession>